<protein>
    <recommendedName>
        <fullName evidence="3">DUF3892 domain-containing protein</fullName>
    </recommendedName>
</protein>
<dbReference type="Proteomes" id="UP001519343">
    <property type="component" value="Unassembled WGS sequence"/>
</dbReference>
<dbReference type="EMBL" id="JAGGKT010000002">
    <property type="protein sequence ID" value="MBP1931046.1"/>
    <property type="molecule type" value="Genomic_DNA"/>
</dbReference>
<evidence type="ECO:0000313" key="2">
    <source>
        <dbReference type="Proteomes" id="UP001519343"/>
    </source>
</evidence>
<evidence type="ECO:0000313" key="1">
    <source>
        <dbReference type="EMBL" id="MBP1931046.1"/>
    </source>
</evidence>
<evidence type="ECO:0008006" key="3">
    <source>
        <dbReference type="Google" id="ProtNLM"/>
    </source>
</evidence>
<gene>
    <name evidence="1" type="ORF">J2Z37_001043</name>
</gene>
<keyword evidence="2" id="KW-1185">Reference proteome</keyword>
<sequence length="114" mass="13192">MLELQMILNRLSELERRVQILESSQNFSPSYGQQQQMAYPTYQEQIIAVRKNENGNIIAVMTDQQRILQYDQALAEAKAGKLAHVDVFHKYGRDILRSEPDGIKENNLDNLPLF</sequence>
<organism evidence="1 2">
    <name type="scientific">Ammoniphilus resinae</name>
    <dbReference type="NCBI Taxonomy" id="861532"/>
    <lineage>
        <taxon>Bacteria</taxon>
        <taxon>Bacillati</taxon>
        <taxon>Bacillota</taxon>
        <taxon>Bacilli</taxon>
        <taxon>Bacillales</taxon>
        <taxon>Paenibacillaceae</taxon>
        <taxon>Aneurinibacillus group</taxon>
        <taxon>Ammoniphilus</taxon>
    </lineage>
</organism>
<reference evidence="1 2" key="1">
    <citation type="submission" date="2021-03" db="EMBL/GenBank/DDBJ databases">
        <title>Genomic Encyclopedia of Type Strains, Phase IV (KMG-IV): sequencing the most valuable type-strain genomes for metagenomic binning, comparative biology and taxonomic classification.</title>
        <authorList>
            <person name="Goeker M."/>
        </authorList>
    </citation>
    <scope>NUCLEOTIDE SEQUENCE [LARGE SCALE GENOMIC DNA]</scope>
    <source>
        <strain evidence="1 2">DSM 24738</strain>
    </source>
</reference>
<comment type="caution">
    <text evidence="1">The sequence shown here is derived from an EMBL/GenBank/DDBJ whole genome shotgun (WGS) entry which is preliminary data.</text>
</comment>
<dbReference type="Pfam" id="PF13031">
    <property type="entry name" value="DUF3892"/>
    <property type="match status" value="1"/>
</dbReference>
<dbReference type="InterPro" id="IPR024997">
    <property type="entry name" value="DUF3892"/>
</dbReference>
<dbReference type="RefSeq" id="WP_245203585.1">
    <property type="nucleotide sequence ID" value="NZ_JAGGKT010000002.1"/>
</dbReference>
<name>A0ABS4GLA0_9BACL</name>
<proteinExistence type="predicted"/>
<accession>A0ABS4GLA0</accession>